<proteinExistence type="predicted"/>
<dbReference type="Pfam" id="PF02635">
    <property type="entry name" value="DsrE"/>
    <property type="match status" value="1"/>
</dbReference>
<dbReference type="EMBL" id="NVSR01000072">
    <property type="protein sequence ID" value="PCI27148.1"/>
    <property type="molecule type" value="Genomic_DNA"/>
</dbReference>
<evidence type="ECO:0000313" key="1">
    <source>
        <dbReference type="EMBL" id="PCI27148.1"/>
    </source>
</evidence>
<comment type="caution">
    <text evidence="1">The sequence shown here is derived from an EMBL/GenBank/DDBJ whole genome shotgun (WGS) entry which is preliminary data.</text>
</comment>
<organism evidence="1 2">
    <name type="scientific">SAR324 cluster bacterium</name>
    <dbReference type="NCBI Taxonomy" id="2024889"/>
    <lineage>
        <taxon>Bacteria</taxon>
        <taxon>Deltaproteobacteria</taxon>
        <taxon>SAR324 cluster</taxon>
    </lineage>
</organism>
<dbReference type="InterPro" id="IPR003787">
    <property type="entry name" value="Sulphur_relay_DsrE/F-like"/>
</dbReference>
<dbReference type="Gene3D" id="3.40.1260.10">
    <property type="entry name" value="DsrEFH-like"/>
    <property type="match status" value="1"/>
</dbReference>
<dbReference type="Proteomes" id="UP000218113">
    <property type="component" value="Unassembled WGS sequence"/>
</dbReference>
<gene>
    <name evidence="1" type="ORF">COB67_09235</name>
</gene>
<dbReference type="SUPFAM" id="SSF75169">
    <property type="entry name" value="DsrEFH-like"/>
    <property type="match status" value="1"/>
</dbReference>
<sequence length="110" mass="12705">MSRYLLIESRDPFDSRDCDWLYETAKGLSKVGNEVTVFFVQNGVLPSRKGSRYENYLHQLSLYNVKLLADSLSLSERAISDRHLVAEVSISNMDQLVDLLMDDQLKPIWH</sequence>
<evidence type="ECO:0000313" key="2">
    <source>
        <dbReference type="Proteomes" id="UP000218113"/>
    </source>
</evidence>
<accession>A0A2A4T0W8</accession>
<name>A0A2A4T0W8_9DELT</name>
<protein>
    <submittedName>
        <fullName evidence="1">Sulfur reduction protein DsrE</fullName>
    </submittedName>
</protein>
<dbReference type="AlphaFoldDB" id="A0A2A4T0W8"/>
<reference evidence="2" key="1">
    <citation type="submission" date="2017-08" db="EMBL/GenBank/DDBJ databases">
        <title>A dynamic microbial community with high functional redundancy inhabits the cold, oxic subseafloor aquifer.</title>
        <authorList>
            <person name="Tully B.J."/>
            <person name="Wheat C.G."/>
            <person name="Glazer B.T."/>
            <person name="Huber J.A."/>
        </authorList>
    </citation>
    <scope>NUCLEOTIDE SEQUENCE [LARGE SCALE GENOMIC DNA]</scope>
</reference>
<dbReference type="InterPro" id="IPR027396">
    <property type="entry name" value="DsrEFH-like"/>
</dbReference>